<sequence>MKRKQHLPHSLQQRLHYGGYMLLRRMMTCLLSRPFSHHWKLSSNWLVKRLLNCKMITGH</sequence>
<proteinExistence type="predicted"/>
<reference evidence="1" key="1">
    <citation type="submission" date="2014-09" db="EMBL/GenBank/DDBJ databases">
        <authorList>
            <person name="Magalhaes I.L.F."/>
            <person name="Oliveira U."/>
            <person name="Santos F.R."/>
            <person name="Vidigal T.H.D.A."/>
            <person name="Brescovit A.D."/>
            <person name="Santos A.J."/>
        </authorList>
    </citation>
    <scope>NUCLEOTIDE SEQUENCE</scope>
    <source>
        <tissue evidence="1">Shoot tissue taken approximately 20 cm above the soil surface</tissue>
    </source>
</reference>
<name>A0A0A9CMS9_ARUDO</name>
<accession>A0A0A9CMS9</accession>
<dbReference type="AlphaFoldDB" id="A0A0A9CMS9"/>
<protein>
    <submittedName>
        <fullName evidence="1">Uncharacterized protein</fullName>
    </submittedName>
</protein>
<reference evidence="1" key="2">
    <citation type="journal article" date="2015" name="Data Brief">
        <title>Shoot transcriptome of the giant reed, Arundo donax.</title>
        <authorList>
            <person name="Barrero R.A."/>
            <person name="Guerrero F.D."/>
            <person name="Moolhuijzen P."/>
            <person name="Goolsby J.A."/>
            <person name="Tidwell J."/>
            <person name="Bellgard S.E."/>
            <person name="Bellgard M.I."/>
        </authorList>
    </citation>
    <scope>NUCLEOTIDE SEQUENCE</scope>
    <source>
        <tissue evidence="1">Shoot tissue taken approximately 20 cm above the soil surface</tissue>
    </source>
</reference>
<organism evidence="1">
    <name type="scientific">Arundo donax</name>
    <name type="common">Giant reed</name>
    <name type="synonym">Donax arundinaceus</name>
    <dbReference type="NCBI Taxonomy" id="35708"/>
    <lineage>
        <taxon>Eukaryota</taxon>
        <taxon>Viridiplantae</taxon>
        <taxon>Streptophyta</taxon>
        <taxon>Embryophyta</taxon>
        <taxon>Tracheophyta</taxon>
        <taxon>Spermatophyta</taxon>
        <taxon>Magnoliopsida</taxon>
        <taxon>Liliopsida</taxon>
        <taxon>Poales</taxon>
        <taxon>Poaceae</taxon>
        <taxon>PACMAD clade</taxon>
        <taxon>Arundinoideae</taxon>
        <taxon>Arundineae</taxon>
        <taxon>Arundo</taxon>
    </lineage>
</organism>
<dbReference type="EMBL" id="GBRH01223220">
    <property type="protein sequence ID" value="JAD74675.1"/>
    <property type="molecule type" value="Transcribed_RNA"/>
</dbReference>
<evidence type="ECO:0000313" key="1">
    <source>
        <dbReference type="EMBL" id="JAD74675.1"/>
    </source>
</evidence>